<reference evidence="6" key="1">
    <citation type="journal article" date="2013" name="Nature">
        <title>Draft genome of the wheat A-genome progenitor Triticum urartu.</title>
        <authorList>
            <person name="Ling H.Q."/>
            <person name="Zhao S."/>
            <person name="Liu D."/>
            <person name="Wang J."/>
            <person name="Sun H."/>
            <person name="Zhang C."/>
            <person name="Fan H."/>
            <person name="Li D."/>
            <person name="Dong L."/>
            <person name="Tao Y."/>
            <person name="Gao C."/>
            <person name="Wu H."/>
            <person name="Li Y."/>
            <person name="Cui Y."/>
            <person name="Guo X."/>
            <person name="Zheng S."/>
            <person name="Wang B."/>
            <person name="Yu K."/>
            <person name="Liang Q."/>
            <person name="Yang W."/>
            <person name="Lou X."/>
            <person name="Chen J."/>
            <person name="Feng M."/>
            <person name="Jian J."/>
            <person name="Zhang X."/>
            <person name="Luo G."/>
            <person name="Jiang Y."/>
            <person name="Liu J."/>
            <person name="Wang Z."/>
            <person name="Sha Y."/>
            <person name="Zhang B."/>
            <person name="Wu H."/>
            <person name="Tang D."/>
            <person name="Shen Q."/>
            <person name="Xue P."/>
            <person name="Zou S."/>
            <person name="Wang X."/>
            <person name="Liu X."/>
            <person name="Wang F."/>
            <person name="Yang Y."/>
            <person name="An X."/>
            <person name="Dong Z."/>
            <person name="Zhang K."/>
            <person name="Zhang X."/>
            <person name="Luo M.C."/>
            <person name="Dvorak J."/>
            <person name="Tong Y."/>
            <person name="Wang J."/>
            <person name="Yang H."/>
            <person name="Li Z."/>
            <person name="Wang D."/>
            <person name="Zhang A."/>
            <person name="Wang J."/>
        </authorList>
    </citation>
    <scope>NUCLEOTIDE SEQUENCE</scope>
</reference>
<accession>M7YY38</accession>
<dbReference type="InterPro" id="IPR029054">
    <property type="entry name" value="dUTPase-like"/>
</dbReference>
<name>M7YY38_TRIUA</name>
<dbReference type="Pfam" id="PF00692">
    <property type="entry name" value="dUTPase"/>
    <property type="match status" value="1"/>
</dbReference>
<protein>
    <recommendedName>
        <fullName evidence="3">dUTP diphosphatase</fullName>
        <ecNumber evidence="3">3.6.1.23</ecNumber>
    </recommendedName>
</protein>
<comment type="similarity">
    <text evidence="2">Belongs to the dUTPase family.</text>
</comment>
<evidence type="ECO:0000256" key="1">
    <source>
        <dbReference type="ARBA" id="ARBA00005142"/>
    </source>
</evidence>
<sequence length="193" mass="20492">MARPELAGSVCGHHGAETTMMARGHRPCPDRGGGGAHLDASPALLDEEGWEGSTPRATKRSCSSSSMAMMTHHGSDGAAALVLVSEAKNLGLQVLARTKGYADAAQKIPYWIWMWTPTNKFSLSNVGTGVIDVDYCGLVGIVLFNHSEADFIVKPGDRATQMIIQVIATPEVTEVEDLDATVRREGVLGSTDV</sequence>
<evidence type="ECO:0000313" key="6">
    <source>
        <dbReference type="EMBL" id="EMS52076.1"/>
    </source>
</evidence>
<evidence type="ECO:0000256" key="4">
    <source>
        <dbReference type="ARBA" id="ARBA00023080"/>
    </source>
</evidence>
<dbReference type="GO" id="GO:0004170">
    <property type="term" value="F:dUTP diphosphatase activity"/>
    <property type="evidence" value="ECO:0007669"/>
    <property type="project" value="UniProtKB-EC"/>
</dbReference>
<keyword evidence="4" id="KW-0546">Nucleotide metabolism</keyword>
<organism evidence="6">
    <name type="scientific">Triticum urartu</name>
    <name type="common">Red wild einkorn</name>
    <name type="synonym">Crithodium urartu</name>
    <dbReference type="NCBI Taxonomy" id="4572"/>
    <lineage>
        <taxon>Eukaryota</taxon>
        <taxon>Viridiplantae</taxon>
        <taxon>Streptophyta</taxon>
        <taxon>Embryophyta</taxon>
        <taxon>Tracheophyta</taxon>
        <taxon>Spermatophyta</taxon>
        <taxon>Magnoliopsida</taxon>
        <taxon>Liliopsida</taxon>
        <taxon>Poales</taxon>
        <taxon>Poaceae</taxon>
        <taxon>BOP clade</taxon>
        <taxon>Pooideae</taxon>
        <taxon>Triticodae</taxon>
        <taxon>Triticeae</taxon>
        <taxon>Triticinae</taxon>
        <taxon>Triticum</taxon>
    </lineage>
</organism>
<dbReference type="GO" id="GO:0006226">
    <property type="term" value="P:dUMP biosynthetic process"/>
    <property type="evidence" value="ECO:0007669"/>
    <property type="project" value="InterPro"/>
</dbReference>
<gene>
    <name evidence="6" type="ORF">TRIUR3_11418</name>
</gene>
<evidence type="ECO:0000256" key="2">
    <source>
        <dbReference type="ARBA" id="ARBA00006581"/>
    </source>
</evidence>
<dbReference type="STRING" id="4572.M7YY38"/>
<dbReference type="GO" id="GO:0000287">
    <property type="term" value="F:magnesium ion binding"/>
    <property type="evidence" value="ECO:0007669"/>
    <property type="project" value="InterPro"/>
</dbReference>
<evidence type="ECO:0000259" key="5">
    <source>
        <dbReference type="Pfam" id="PF00692"/>
    </source>
</evidence>
<dbReference type="EC" id="3.6.1.23" evidence="3"/>
<dbReference type="EMBL" id="KD212032">
    <property type="protein sequence ID" value="EMS52076.1"/>
    <property type="molecule type" value="Genomic_DNA"/>
</dbReference>
<proteinExistence type="inferred from homology"/>
<dbReference type="PANTHER" id="PTHR11241">
    <property type="entry name" value="DEOXYURIDINE 5'-TRIPHOSPHATE NUCLEOTIDOHYDROLASE"/>
    <property type="match status" value="1"/>
</dbReference>
<dbReference type="InterPro" id="IPR036157">
    <property type="entry name" value="dUTPase-like_sf"/>
</dbReference>
<dbReference type="Gene3D" id="2.70.40.10">
    <property type="match status" value="1"/>
</dbReference>
<dbReference type="InterPro" id="IPR008181">
    <property type="entry name" value="dUTPase"/>
</dbReference>
<dbReference type="SUPFAM" id="SSF51283">
    <property type="entry name" value="dUTPase-like"/>
    <property type="match status" value="1"/>
</dbReference>
<dbReference type="PANTHER" id="PTHR11241:SF0">
    <property type="entry name" value="DEOXYURIDINE 5'-TRIPHOSPHATE NUCLEOTIDOHYDROLASE"/>
    <property type="match status" value="1"/>
</dbReference>
<dbReference type="eggNOG" id="KOG3370">
    <property type="taxonomic scope" value="Eukaryota"/>
</dbReference>
<dbReference type="AlphaFoldDB" id="M7YY38"/>
<evidence type="ECO:0000256" key="3">
    <source>
        <dbReference type="ARBA" id="ARBA00012379"/>
    </source>
</evidence>
<comment type="pathway">
    <text evidence="1">Pyrimidine metabolism; dUMP biosynthesis; dUMP from dCTP (dUTP route): step 2/2.</text>
</comment>
<feature type="domain" description="dUTPase-like" evidence="5">
    <location>
        <begin position="126"/>
        <end position="191"/>
    </location>
</feature>
<keyword evidence="6" id="KW-0378">Hydrolase</keyword>
<dbReference type="GO" id="GO:0046081">
    <property type="term" value="P:dUTP catabolic process"/>
    <property type="evidence" value="ECO:0007669"/>
    <property type="project" value="InterPro"/>
</dbReference>